<dbReference type="KEGG" id="ngg:RG540_PA15390"/>
<dbReference type="OrthoDB" id="8403518at2"/>
<dbReference type="GeneID" id="24260315"/>
<dbReference type="eggNOG" id="ENOG503151F">
    <property type="taxonomic scope" value="Bacteria"/>
</dbReference>
<proteinExistence type="predicted"/>
<feature type="compositionally biased region" description="Low complexity" evidence="1">
    <location>
        <begin position="45"/>
        <end position="98"/>
    </location>
</feature>
<feature type="chain" id="PRO_5009741314" evidence="2">
    <location>
        <begin position="29"/>
        <end position="130"/>
    </location>
</feature>
<keyword evidence="2" id="KW-0732">Signal</keyword>
<dbReference type="AlphaFoldDB" id="A0A068T492"/>
<feature type="signal peptide" evidence="2">
    <location>
        <begin position="1"/>
        <end position="28"/>
    </location>
</feature>
<accession>A0A068T492</accession>
<keyword evidence="4" id="KW-1185">Reference proteome</keyword>
<organism evidence="3 4">
    <name type="scientific">Neorhizobium galegae bv. orientalis str. HAMBI 540</name>
    <dbReference type="NCBI Taxonomy" id="1028800"/>
    <lineage>
        <taxon>Bacteria</taxon>
        <taxon>Pseudomonadati</taxon>
        <taxon>Pseudomonadota</taxon>
        <taxon>Alphaproteobacteria</taxon>
        <taxon>Hyphomicrobiales</taxon>
        <taxon>Rhizobiaceae</taxon>
        <taxon>Rhizobium/Agrobacterium group</taxon>
        <taxon>Neorhizobium</taxon>
    </lineage>
</organism>
<evidence type="ECO:0000313" key="3">
    <source>
        <dbReference type="EMBL" id="CDN52215.1"/>
    </source>
</evidence>
<dbReference type="Proteomes" id="UP000028181">
    <property type="component" value="Plasmid pHAMBI540a"/>
</dbReference>
<evidence type="ECO:0000256" key="2">
    <source>
        <dbReference type="SAM" id="SignalP"/>
    </source>
</evidence>
<gene>
    <name evidence="3" type="ORF">RG540_PA15390</name>
</gene>
<feature type="region of interest" description="Disordered" evidence="1">
    <location>
        <begin position="44"/>
        <end position="130"/>
    </location>
</feature>
<name>A0A068T492_NEOGA</name>
<protein>
    <submittedName>
        <fullName evidence="3">Uncharacterized protein</fullName>
    </submittedName>
</protein>
<dbReference type="RefSeq" id="WP_051900641.1">
    <property type="nucleotide sequence ID" value="NZ_HG938354.1"/>
</dbReference>
<dbReference type="HOGENOM" id="CLU_159303_0_0_5"/>
<keyword evidence="3" id="KW-0614">Plasmid</keyword>
<evidence type="ECO:0000313" key="4">
    <source>
        <dbReference type="Proteomes" id="UP000028181"/>
    </source>
</evidence>
<geneLocation type="plasmid" evidence="4">
    <name>II</name>
</geneLocation>
<evidence type="ECO:0000256" key="1">
    <source>
        <dbReference type="SAM" id="MobiDB-lite"/>
    </source>
</evidence>
<dbReference type="PATRIC" id="fig|1028800.3.peg.6196"/>
<dbReference type="EMBL" id="HG938354">
    <property type="protein sequence ID" value="CDN52215.1"/>
    <property type="molecule type" value="Genomic_DNA"/>
</dbReference>
<reference evidence="4" key="1">
    <citation type="journal article" date="2014" name="BMC Genomics">
        <title>Genome sequencing of two Neorhizobium galegae strains reveals a noeT gene responsible for the unusual acetylation of the nodulation factors.</title>
        <authorList>
            <person name="Osterman J."/>
            <person name="Marsh J."/>
            <person name="Laine P.K."/>
            <person name="Zeng Z."/>
            <person name="Alatalo E."/>
            <person name="Sullivan J.T."/>
            <person name="Young J.P."/>
            <person name="Thomas-Oates J."/>
            <person name="Paulin L."/>
            <person name="Lindstrom K."/>
        </authorList>
    </citation>
    <scope>NUCLEOTIDE SEQUENCE [LARGE SCALE GENOMIC DNA]</scope>
    <source>
        <strain evidence="4">HAMBI 540</strain>
    </source>
</reference>
<sequence length="130" mass="12749">MTSASIVYKGTFALPLILTTFIAISAFATETIKLDDGTTCTVIESTGSTGNGTSTSVTAGGGSVSSSTTIDGKTTTMNSGGGSASSSAGSSVTTGTAGNQAFSTASVTRPDGTVITRRSDGTCDVTKPQK</sequence>